<keyword evidence="3" id="KW-1185">Reference proteome</keyword>
<organism evidence="2 3">
    <name type="scientific">Metarhizium brunneum</name>
    <dbReference type="NCBI Taxonomy" id="500148"/>
    <lineage>
        <taxon>Eukaryota</taxon>
        <taxon>Fungi</taxon>
        <taxon>Dikarya</taxon>
        <taxon>Ascomycota</taxon>
        <taxon>Pezizomycotina</taxon>
        <taxon>Sordariomycetes</taxon>
        <taxon>Hypocreomycetidae</taxon>
        <taxon>Hypocreales</taxon>
        <taxon>Clavicipitaceae</taxon>
        <taxon>Metarhizium</taxon>
    </lineage>
</organism>
<feature type="coiled-coil region" evidence="1">
    <location>
        <begin position="21"/>
        <end position="101"/>
    </location>
</feature>
<evidence type="ECO:0000256" key="1">
    <source>
        <dbReference type="SAM" id="Coils"/>
    </source>
</evidence>
<dbReference type="AlphaFoldDB" id="A0A7D5UZ35"/>
<protein>
    <submittedName>
        <fullName evidence="2">Uncharacterized protein</fullName>
    </submittedName>
</protein>
<dbReference type="GeneID" id="90967870"/>
<dbReference type="RefSeq" id="XP_065986919.1">
    <property type="nucleotide sequence ID" value="XM_066130821.1"/>
</dbReference>
<dbReference type="KEGG" id="mbrn:90967870"/>
<reference evidence="2 3" key="1">
    <citation type="submission" date="2020-07" db="EMBL/GenBank/DDBJ databases">
        <title>Telomere length de novo assembly of all 7 chromosomes of the fungus, Metarhizium brunneum, using a novel assembly pipeline.</title>
        <authorList>
            <person name="Saud z."/>
            <person name="Kortsinoglou A."/>
            <person name="Kouvelis V.N."/>
            <person name="Butt T.M."/>
        </authorList>
    </citation>
    <scope>NUCLEOTIDE SEQUENCE [LARGE SCALE GENOMIC DNA]</scope>
    <source>
        <strain evidence="2 3">4556</strain>
    </source>
</reference>
<name>A0A7D5UZ35_9HYPO</name>
<sequence length="136" mass="14680">MPVPPGGSMQPAQPAAYVLGLGRIISESKRLDQEEERAEEQMLKAQAELNEALARLARLRRQKRQLVTKGQQMTRLGLQSLDELEEEERRESEAVIDAQSLGAIDVLDWNAVFGDALLNAAGDTAVIGAGNSSGAP</sequence>
<gene>
    <name evidence="2" type="ORF">G6M90_00g066350</name>
</gene>
<dbReference type="Proteomes" id="UP000510686">
    <property type="component" value="Chromosome 3"/>
</dbReference>
<evidence type="ECO:0000313" key="3">
    <source>
        <dbReference type="Proteomes" id="UP000510686"/>
    </source>
</evidence>
<accession>A0A7D5UZ35</accession>
<proteinExistence type="predicted"/>
<evidence type="ECO:0000313" key="2">
    <source>
        <dbReference type="EMBL" id="QLI70011.1"/>
    </source>
</evidence>
<dbReference type="EMBL" id="CP058934">
    <property type="protein sequence ID" value="QLI70011.1"/>
    <property type="molecule type" value="Genomic_DNA"/>
</dbReference>
<keyword evidence="1" id="KW-0175">Coiled coil</keyword>